<name>A0AAN8WXL1_HALRR</name>
<dbReference type="Proteomes" id="UP001381693">
    <property type="component" value="Unassembled WGS sequence"/>
</dbReference>
<comment type="caution">
    <text evidence="1">The sequence shown here is derived from an EMBL/GenBank/DDBJ whole genome shotgun (WGS) entry which is preliminary data.</text>
</comment>
<keyword evidence="2" id="KW-1185">Reference proteome</keyword>
<gene>
    <name evidence="1" type="ORF">SK128_009817</name>
</gene>
<proteinExistence type="predicted"/>
<evidence type="ECO:0000313" key="1">
    <source>
        <dbReference type="EMBL" id="KAK7070338.1"/>
    </source>
</evidence>
<organism evidence="1 2">
    <name type="scientific">Halocaridina rubra</name>
    <name type="common">Hawaiian red shrimp</name>
    <dbReference type="NCBI Taxonomy" id="373956"/>
    <lineage>
        <taxon>Eukaryota</taxon>
        <taxon>Metazoa</taxon>
        <taxon>Ecdysozoa</taxon>
        <taxon>Arthropoda</taxon>
        <taxon>Crustacea</taxon>
        <taxon>Multicrustacea</taxon>
        <taxon>Malacostraca</taxon>
        <taxon>Eumalacostraca</taxon>
        <taxon>Eucarida</taxon>
        <taxon>Decapoda</taxon>
        <taxon>Pleocyemata</taxon>
        <taxon>Caridea</taxon>
        <taxon>Atyoidea</taxon>
        <taxon>Atyidae</taxon>
        <taxon>Halocaridina</taxon>
    </lineage>
</organism>
<dbReference type="AlphaFoldDB" id="A0AAN8WXL1"/>
<accession>A0AAN8WXL1</accession>
<evidence type="ECO:0000313" key="2">
    <source>
        <dbReference type="Proteomes" id="UP001381693"/>
    </source>
</evidence>
<dbReference type="EMBL" id="JAXCGZ010015418">
    <property type="protein sequence ID" value="KAK7070338.1"/>
    <property type="molecule type" value="Genomic_DNA"/>
</dbReference>
<sequence>MSTDDDSSPIICQIKPLMPEQMFVFQTSHELGLPQGKNSVQFAPMALLHG</sequence>
<reference evidence="1 2" key="1">
    <citation type="submission" date="2023-11" db="EMBL/GenBank/DDBJ databases">
        <title>Halocaridina rubra genome assembly.</title>
        <authorList>
            <person name="Smith C."/>
        </authorList>
    </citation>
    <scope>NUCLEOTIDE SEQUENCE [LARGE SCALE GENOMIC DNA]</scope>
    <source>
        <strain evidence="1">EP-1</strain>
        <tissue evidence="1">Whole</tissue>
    </source>
</reference>
<protein>
    <submittedName>
        <fullName evidence="1">Uncharacterized protein</fullName>
    </submittedName>
</protein>